<keyword evidence="10" id="KW-1185">Reference proteome</keyword>
<comment type="caution">
    <text evidence="9">The sequence shown here is derived from an EMBL/GenBank/DDBJ whole genome shotgun (WGS) entry which is preliminary data.</text>
</comment>
<dbReference type="GO" id="GO:0005789">
    <property type="term" value="C:endoplasmic reticulum membrane"/>
    <property type="evidence" value="ECO:0007669"/>
    <property type="project" value="TreeGrafter"/>
</dbReference>
<evidence type="ECO:0000256" key="4">
    <source>
        <dbReference type="ARBA" id="ARBA00022989"/>
    </source>
</evidence>
<keyword evidence="5 6" id="KW-0472">Membrane</keyword>
<keyword evidence="4 6" id="KW-1133">Transmembrane helix</keyword>
<feature type="transmembrane region" description="Helical" evidence="6">
    <location>
        <begin position="360"/>
        <end position="383"/>
    </location>
</feature>
<dbReference type="InterPro" id="IPR045888">
    <property type="entry name" value="Erv"/>
</dbReference>
<evidence type="ECO:0000256" key="6">
    <source>
        <dbReference type="SAM" id="Phobius"/>
    </source>
</evidence>
<dbReference type="GO" id="GO:0030134">
    <property type="term" value="C:COPII-coated ER to Golgi transport vesicle"/>
    <property type="evidence" value="ECO:0007669"/>
    <property type="project" value="TreeGrafter"/>
</dbReference>
<name>A0A8H7SLP3_9FUNG</name>
<evidence type="ECO:0000313" key="10">
    <source>
        <dbReference type="Proteomes" id="UP000613177"/>
    </source>
</evidence>
<dbReference type="Proteomes" id="UP000613177">
    <property type="component" value="Unassembled WGS sequence"/>
</dbReference>
<dbReference type="PANTHER" id="PTHR10984:SF25">
    <property type="entry name" value="ENDOPLASMIC RETICULUM-GOLGI INTERMEDIATE COMPARTMENT PROTEIN 3"/>
    <property type="match status" value="1"/>
</dbReference>
<gene>
    <name evidence="9" type="ORF">INT48_002921</name>
</gene>
<dbReference type="GO" id="GO:0006888">
    <property type="term" value="P:endoplasmic reticulum to Golgi vesicle-mediated transport"/>
    <property type="evidence" value="ECO:0007669"/>
    <property type="project" value="TreeGrafter"/>
</dbReference>
<accession>A0A8H7SLP3</accession>
<evidence type="ECO:0000259" key="7">
    <source>
        <dbReference type="Pfam" id="PF07970"/>
    </source>
</evidence>
<dbReference type="InterPro" id="IPR012936">
    <property type="entry name" value="Erv_C"/>
</dbReference>
<dbReference type="Pfam" id="PF13850">
    <property type="entry name" value="ERGIC_N"/>
    <property type="match status" value="1"/>
</dbReference>
<protein>
    <recommendedName>
        <fullName evidence="11">Endoplasmic reticulum-Golgi intermediate compartment protein 3</fullName>
    </recommendedName>
</protein>
<dbReference type="GO" id="GO:0006890">
    <property type="term" value="P:retrograde vesicle-mediated transport, Golgi to endoplasmic reticulum"/>
    <property type="evidence" value="ECO:0007669"/>
    <property type="project" value="TreeGrafter"/>
</dbReference>
<comment type="similarity">
    <text evidence="2">Belongs to the ERGIC family.</text>
</comment>
<dbReference type="InterPro" id="IPR039542">
    <property type="entry name" value="Erv_N"/>
</dbReference>
<organism evidence="9 10">
    <name type="scientific">Thamnidium elegans</name>
    <dbReference type="NCBI Taxonomy" id="101142"/>
    <lineage>
        <taxon>Eukaryota</taxon>
        <taxon>Fungi</taxon>
        <taxon>Fungi incertae sedis</taxon>
        <taxon>Mucoromycota</taxon>
        <taxon>Mucoromycotina</taxon>
        <taxon>Mucoromycetes</taxon>
        <taxon>Mucorales</taxon>
        <taxon>Mucorineae</taxon>
        <taxon>Mucoraceae</taxon>
        <taxon>Thamnidium</taxon>
    </lineage>
</organism>
<evidence type="ECO:0008006" key="11">
    <source>
        <dbReference type="Google" id="ProtNLM"/>
    </source>
</evidence>
<dbReference type="GO" id="GO:0000139">
    <property type="term" value="C:Golgi membrane"/>
    <property type="evidence" value="ECO:0007669"/>
    <property type="project" value="TreeGrafter"/>
</dbReference>
<feature type="domain" description="Endoplasmic reticulum vesicle transporter C-terminal" evidence="7">
    <location>
        <begin position="149"/>
        <end position="379"/>
    </location>
</feature>
<proteinExistence type="inferred from homology"/>
<comment type="subcellular location">
    <subcellularLocation>
        <location evidence="1">Membrane</location>
        <topology evidence="1">Multi-pass membrane protein</topology>
    </subcellularLocation>
</comment>
<dbReference type="PANTHER" id="PTHR10984">
    <property type="entry name" value="ENDOPLASMIC RETICULUM-GOLGI INTERMEDIATE COMPARTMENT PROTEIN"/>
    <property type="match status" value="1"/>
</dbReference>
<evidence type="ECO:0000256" key="5">
    <source>
        <dbReference type="ARBA" id="ARBA00023136"/>
    </source>
</evidence>
<dbReference type="EMBL" id="JAEPRE010000147">
    <property type="protein sequence ID" value="KAG2231527.1"/>
    <property type="molecule type" value="Genomic_DNA"/>
</dbReference>
<feature type="domain" description="Endoplasmic reticulum vesicle transporter N-terminal" evidence="8">
    <location>
        <begin position="10"/>
        <end position="98"/>
    </location>
</feature>
<dbReference type="Pfam" id="PF07970">
    <property type="entry name" value="COPIIcoated_ERV"/>
    <property type="match status" value="1"/>
</dbReference>
<keyword evidence="3 6" id="KW-0812">Transmembrane</keyword>
<sequence length="395" mass="44820">MVSNSFVKRFRKLDAYAKTLDDFRVRTATGGTVTMVSAFTIATLVLFEIMRYITPVMQTEIMVDGGIQEKLPITLDITFPHMPCYMLSLDVMDESGDHIRDYDHDVYKERLDSSGKTIEKTKSEDLGNNAAKLALKHQGDLPGEYCGPCYGAHFKGEEKSCCNSCEEVQRAYTDQGWVANIDSFEQCIREGWKEKTLAQSREGCRMHGTLLVKKVRGNFHFSAGRAYSHGGTHVHDVSSFIRSDNKQNFMHNIKQLEFGSHVYNTQKQKRTKASNLIQPLDNSKWGTMQATMMYQYFLQIVPTEFDFISGAQSRTFQYSVSKQEQFVNQHTGGLPGVFFMLDHSPMRIIYSESRPTLGSFLTSLCAIIGGIFSVASIVDSILYRAERITHQRKTM</sequence>
<dbReference type="OrthoDB" id="270930at2759"/>
<evidence type="ECO:0000259" key="8">
    <source>
        <dbReference type="Pfam" id="PF13850"/>
    </source>
</evidence>
<evidence type="ECO:0000313" key="9">
    <source>
        <dbReference type="EMBL" id="KAG2231527.1"/>
    </source>
</evidence>
<reference evidence="9" key="1">
    <citation type="submission" date="2021-01" db="EMBL/GenBank/DDBJ databases">
        <title>Metabolic potential, ecology and presence of endohyphal bacteria is reflected in genomic diversity of Mucoromycotina.</title>
        <authorList>
            <person name="Muszewska A."/>
            <person name="Okrasinska A."/>
            <person name="Steczkiewicz K."/>
            <person name="Drgas O."/>
            <person name="Orlowska M."/>
            <person name="Perlinska-Lenart U."/>
            <person name="Aleksandrzak-Piekarczyk T."/>
            <person name="Szatraj K."/>
            <person name="Zielenkiewicz U."/>
            <person name="Pilsyk S."/>
            <person name="Malc E."/>
            <person name="Mieczkowski P."/>
            <person name="Kruszewska J.S."/>
            <person name="Biernat P."/>
            <person name="Pawlowska J."/>
        </authorList>
    </citation>
    <scope>NUCLEOTIDE SEQUENCE</scope>
    <source>
        <strain evidence="9">WA0000018081</strain>
    </source>
</reference>
<evidence type="ECO:0000256" key="1">
    <source>
        <dbReference type="ARBA" id="ARBA00004141"/>
    </source>
</evidence>
<evidence type="ECO:0000256" key="2">
    <source>
        <dbReference type="ARBA" id="ARBA00005648"/>
    </source>
</evidence>
<evidence type="ECO:0000256" key="3">
    <source>
        <dbReference type="ARBA" id="ARBA00022692"/>
    </source>
</evidence>
<dbReference type="AlphaFoldDB" id="A0A8H7SLP3"/>